<dbReference type="InterPro" id="IPR049560">
    <property type="entry name" value="MeTrfase_RsmB-F_NOP2_cat"/>
</dbReference>
<dbReference type="PANTHER" id="PTHR22807:SF4">
    <property type="entry name" value="28S RRNA (CYTOSINE-C(5))-METHYLTRANSFERASE"/>
    <property type="match status" value="1"/>
</dbReference>
<keyword evidence="1 5" id="KW-0489">Methyltransferase</keyword>
<evidence type="ECO:0000256" key="4">
    <source>
        <dbReference type="ARBA" id="ARBA00022884"/>
    </source>
</evidence>
<dbReference type="Pfam" id="PF21148">
    <property type="entry name" value="NSUN5_fdxn-like"/>
    <property type="match status" value="1"/>
</dbReference>
<evidence type="ECO:0000259" key="6">
    <source>
        <dbReference type="PROSITE" id="PS51686"/>
    </source>
</evidence>
<dbReference type="PANTHER" id="PTHR22807">
    <property type="entry name" value="NOP2 YEAST -RELATED NOL1/NOP2/FMU SUN DOMAIN-CONTAINING"/>
    <property type="match status" value="1"/>
</dbReference>
<evidence type="ECO:0000256" key="1">
    <source>
        <dbReference type="ARBA" id="ARBA00022603"/>
    </source>
</evidence>
<feature type="binding site" evidence="5">
    <location>
        <position position="390"/>
    </location>
    <ligand>
        <name>S-adenosyl-L-methionine</name>
        <dbReference type="ChEBI" id="CHEBI:59789"/>
    </ligand>
</feature>
<dbReference type="Pfam" id="PF13489">
    <property type="entry name" value="Methyltransf_23"/>
    <property type="match status" value="1"/>
</dbReference>
<dbReference type="GO" id="GO:0005730">
    <property type="term" value="C:nucleolus"/>
    <property type="evidence" value="ECO:0007669"/>
    <property type="project" value="TreeGrafter"/>
</dbReference>
<dbReference type="CDD" id="cd02440">
    <property type="entry name" value="AdoMet_MTases"/>
    <property type="match status" value="1"/>
</dbReference>
<sequence>MQAFRWDITEEIPTDPENPSNFPQKGQLDYVICVYILSAIHPGKIKIALKNLTDLLKPGGMILMKDYGRYDLTQLRFKKDRFIEDNLYCRGDGTLVYFFDLDELNGLMEEAGLKKLRAHVDKRLIVNRETKVKMYRRWIQNKKTLLRLTCETLKYRPVFDEILKDQDGLALLSDPAVKHNVNLAYVLLYEYLVGPGLNRASPKLKGAVMKRAKQLKDLERQLSEENRGIDSVKNSEEQDTVQAPILHVFDFTIVIPVIENPYIPRYARINTLKWTNEEALKSLEGEKWTVVRMDSESKFATRAGNLKTDEVLIDPDVENLLVFKTSSNFHEYWMVKEKYLILQDKASCLPAFLLNPPLGSQVFDCCAAPGMKTSHLAAILGNQGKIWAMDRSEERVETMRQLLEESKVEIATVFHGDFLKAEVEDKKFSKVKYAIVDPPCSGSGIVKRKDELTGGKEKNQARLEKLKNLQAMILKHALKFPKLKKAVYSTCSIHEEENEQVVEEVLSDPYIAEQFQLAEDVLPNWKYRGLENYEFGQKCLRASPKNTLTNGFFVAVFERKT</sequence>
<dbReference type="PRINTS" id="PR02008">
    <property type="entry name" value="RCMTFAMILY"/>
</dbReference>
<dbReference type="OrthoDB" id="417697at2759"/>
<dbReference type="GO" id="GO:0008173">
    <property type="term" value="F:RNA methyltransferase activity"/>
    <property type="evidence" value="ECO:0007669"/>
    <property type="project" value="InterPro"/>
</dbReference>
<feature type="domain" description="SAM-dependent MTase RsmB/NOP-type" evidence="6">
    <location>
        <begin position="255"/>
        <end position="560"/>
    </location>
</feature>
<evidence type="ECO:0000313" key="7">
    <source>
        <dbReference type="EMBL" id="PAV69521.1"/>
    </source>
</evidence>
<evidence type="ECO:0000313" key="8">
    <source>
        <dbReference type="Proteomes" id="UP000218231"/>
    </source>
</evidence>
<dbReference type="InterPro" id="IPR048889">
    <property type="entry name" value="NSUN5_RCM1_N"/>
</dbReference>
<keyword evidence="4 5" id="KW-0694">RNA-binding</keyword>
<accession>A0A2A2K6J6</accession>
<dbReference type="Proteomes" id="UP000218231">
    <property type="component" value="Unassembled WGS sequence"/>
</dbReference>
<dbReference type="Gene3D" id="3.40.50.150">
    <property type="entry name" value="Vaccinia Virus protein VP39"/>
    <property type="match status" value="2"/>
</dbReference>
<evidence type="ECO:0000256" key="2">
    <source>
        <dbReference type="ARBA" id="ARBA00022679"/>
    </source>
</evidence>
<feature type="binding site" evidence="5">
    <location>
        <position position="437"/>
    </location>
    <ligand>
        <name>S-adenosyl-L-methionine</name>
        <dbReference type="ChEBI" id="CHEBI:59789"/>
    </ligand>
</feature>
<dbReference type="Pfam" id="PF01189">
    <property type="entry name" value="Methyltr_RsmB-F"/>
    <property type="match status" value="1"/>
</dbReference>
<dbReference type="GO" id="GO:0003723">
    <property type="term" value="F:RNA binding"/>
    <property type="evidence" value="ECO:0007669"/>
    <property type="project" value="UniProtKB-UniRule"/>
</dbReference>
<dbReference type="InterPro" id="IPR001678">
    <property type="entry name" value="MeTrfase_RsmB-F_NOP2_dom"/>
</dbReference>
<feature type="active site" description="Nucleophile" evidence="5">
    <location>
        <position position="491"/>
    </location>
</feature>
<keyword evidence="2 5" id="KW-0808">Transferase</keyword>
<dbReference type="InterPro" id="IPR049561">
    <property type="entry name" value="NSUN5_7_fdxn-like"/>
</dbReference>
<organism evidence="7 8">
    <name type="scientific">Diploscapter pachys</name>
    <dbReference type="NCBI Taxonomy" id="2018661"/>
    <lineage>
        <taxon>Eukaryota</taxon>
        <taxon>Metazoa</taxon>
        <taxon>Ecdysozoa</taxon>
        <taxon>Nematoda</taxon>
        <taxon>Chromadorea</taxon>
        <taxon>Rhabditida</taxon>
        <taxon>Rhabditina</taxon>
        <taxon>Rhabditomorpha</taxon>
        <taxon>Rhabditoidea</taxon>
        <taxon>Rhabditidae</taxon>
        <taxon>Diploscapter</taxon>
    </lineage>
</organism>
<dbReference type="STRING" id="2018661.A0A2A2K6J6"/>
<dbReference type="InterPro" id="IPR023267">
    <property type="entry name" value="RCMT"/>
</dbReference>
<dbReference type="GO" id="GO:0070475">
    <property type="term" value="P:rRNA base methylation"/>
    <property type="evidence" value="ECO:0007669"/>
    <property type="project" value="TreeGrafter"/>
</dbReference>
<name>A0A2A2K6J6_9BILA</name>
<gene>
    <name evidence="7" type="ORF">WR25_11991</name>
</gene>
<keyword evidence="3 5" id="KW-0949">S-adenosyl-L-methionine</keyword>
<dbReference type="PROSITE" id="PS51686">
    <property type="entry name" value="SAM_MT_RSMB_NOP"/>
    <property type="match status" value="1"/>
</dbReference>
<comment type="caution">
    <text evidence="5">Lacks conserved residue(s) required for the propagation of feature annotation.</text>
</comment>
<dbReference type="Gene3D" id="3.30.70.1170">
    <property type="entry name" value="Sun protein, domain 3"/>
    <property type="match status" value="1"/>
</dbReference>
<dbReference type="EMBL" id="LIAE01009495">
    <property type="protein sequence ID" value="PAV69521.1"/>
    <property type="molecule type" value="Genomic_DNA"/>
</dbReference>
<proteinExistence type="inferred from homology"/>
<comment type="caution">
    <text evidence="7">The sequence shown here is derived from an EMBL/GenBank/DDBJ whole genome shotgun (WGS) entry which is preliminary data.</text>
</comment>
<dbReference type="SUPFAM" id="SSF53335">
    <property type="entry name" value="S-adenosyl-L-methionine-dependent methyltransferases"/>
    <property type="match status" value="2"/>
</dbReference>
<comment type="similarity">
    <text evidence="5">Belongs to the class I-like SAM-binding methyltransferase superfamily. RsmB/NOP family.</text>
</comment>
<evidence type="ECO:0000256" key="5">
    <source>
        <dbReference type="PROSITE-ProRule" id="PRU01023"/>
    </source>
</evidence>
<protein>
    <recommendedName>
        <fullName evidence="6">SAM-dependent MTase RsmB/NOP-type domain-containing protein</fullName>
    </recommendedName>
</protein>
<dbReference type="Pfam" id="PF21153">
    <property type="entry name" value="NSUN5_N"/>
    <property type="match status" value="1"/>
</dbReference>
<reference evidence="7 8" key="1">
    <citation type="journal article" date="2017" name="Curr. Biol.">
        <title>Genome architecture and evolution of a unichromosomal asexual nematode.</title>
        <authorList>
            <person name="Fradin H."/>
            <person name="Zegar C."/>
            <person name="Gutwein M."/>
            <person name="Lucas J."/>
            <person name="Kovtun M."/>
            <person name="Corcoran D."/>
            <person name="Baugh L.R."/>
            <person name="Kiontke K."/>
            <person name="Gunsalus K."/>
            <person name="Fitch D.H."/>
            <person name="Piano F."/>
        </authorList>
    </citation>
    <scope>NUCLEOTIDE SEQUENCE [LARGE SCALE GENOMIC DNA]</scope>
    <source>
        <strain evidence="7">PF1309</strain>
    </source>
</reference>
<dbReference type="AlphaFoldDB" id="A0A2A2K6J6"/>
<keyword evidence="8" id="KW-1185">Reference proteome</keyword>
<dbReference type="InterPro" id="IPR029063">
    <property type="entry name" value="SAM-dependent_MTases_sf"/>
</dbReference>
<feature type="binding site" evidence="5">
    <location>
        <position position="417"/>
    </location>
    <ligand>
        <name>S-adenosyl-L-methionine</name>
        <dbReference type="ChEBI" id="CHEBI:59789"/>
    </ligand>
</feature>
<evidence type="ECO:0000256" key="3">
    <source>
        <dbReference type="ARBA" id="ARBA00022691"/>
    </source>
</evidence>